<feature type="transmembrane region" description="Helical" evidence="5">
    <location>
        <begin position="700"/>
        <end position="720"/>
    </location>
</feature>
<dbReference type="NCBIfam" id="TIGR03062">
    <property type="entry name" value="pip_yhgE_Cterm"/>
    <property type="match status" value="1"/>
</dbReference>
<feature type="transmembrane region" description="Helical" evidence="5">
    <location>
        <begin position="542"/>
        <end position="562"/>
    </location>
</feature>
<dbReference type="Pfam" id="PF12698">
    <property type="entry name" value="ABC2_membrane_3"/>
    <property type="match status" value="2"/>
</dbReference>
<keyword evidence="3 5" id="KW-1133">Transmembrane helix</keyword>
<dbReference type="AlphaFoldDB" id="A0A372LD15"/>
<reference evidence="7 8" key="1">
    <citation type="submission" date="2018-08" db="EMBL/GenBank/DDBJ databases">
        <title>Bacillus chawlae sp. nov., Bacillus glennii sp. nov., and Bacillus saganii sp. nov. Isolated from the Vehicle Assembly Building at Kennedy Space Center where the Viking Spacecraft were Assembled.</title>
        <authorList>
            <person name="Seuylemezian A."/>
            <person name="Vaishampayan P."/>
        </authorList>
    </citation>
    <scope>NUCLEOTIDE SEQUENCE [LARGE SCALE GENOMIC DNA]</scope>
    <source>
        <strain evidence="7 8">V47-23a</strain>
    </source>
</reference>
<feature type="transmembrane region" description="Helical" evidence="5">
    <location>
        <begin position="20"/>
        <end position="42"/>
    </location>
</feature>
<dbReference type="OrthoDB" id="9811483at2"/>
<dbReference type="Gene3D" id="1.10.287.950">
    <property type="entry name" value="Methyl-accepting chemotaxis protein"/>
    <property type="match status" value="1"/>
</dbReference>
<dbReference type="NCBIfam" id="TIGR03057">
    <property type="entry name" value="xxxLxxG_by_4"/>
    <property type="match status" value="4"/>
</dbReference>
<comment type="subcellular location">
    <subcellularLocation>
        <location evidence="1">Membrane</location>
        <topology evidence="1">Multi-pass membrane protein</topology>
    </subcellularLocation>
</comment>
<dbReference type="RefSeq" id="WP_117328430.1">
    <property type="nucleotide sequence ID" value="NZ_QVTE01000065.1"/>
</dbReference>
<name>A0A372LD15_9BACI</name>
<proteinExistence type="predicted"/>
<evidence type="ECO:0000313" key="7">
    <source>
        <dbReference type="EMBL" id="RFU63558.1"/>
    </source>
</evidence>
<sequence length="737" mass="78639">MGGKLLIQELKAILSNRKLLIPILAVLFIPILYSGMFLWAFWDPYKHLDQLPVAIVNGDKGAEMDGEAIELGNDFVKKLKESDEFDFHFVQKDEGYKKLKDQDYYLLVEIPESFSRNATTLLNENPEKLELKYVPNESYNFLSSQIGETAVARIKVSLSEKVTETYAETMFDSISKMTDGFTAASKNAEILNSGIDEVNSGAKTLQEKLSMLAEKQLEFRSGAVKVQSGSTKLTSGTKELAEGLVKLSEGQRQLLDGAKKAEAGSEALVTGMLQVHQGTEAANQASSQIVNGTAQIHQGAVKLSDNLNSFKEGAANTSNGASQLQSGVAELQTMLGPLLASLPADKQAELTAAFGKINAGSGEVASATAKLSQSAGQLSSGAGQLAVKLDELNNGQTKLQQSLEKLSKAGGELQSGSQQLQAGQTEMTAGISQVSAKLSEAKEGAGKLAGGAESLSNGITQLEDGTAALADGAGQLADGSSKITSGTSKLAEGSKEFKEKLDDAKEKASGVKADDKTFNMMASPVKVEKDVINHVPNYGTGFAPYFLSLGLFVGALMLSIVYPLREPAVTPKNGFSWFIGKFGVLAGAGIIQALIASAILLWGLGIKVQNVPLFMLFAIITSLVFITLIQFFVTSLGDPGRFAAIIILILQLTTSAGTFPLELIPAQLQVFNSFLPMTYSVQGFKEVISSGNFVFMWENAYVLLGFTAVFIAGTIGYFSFKYKRSYSAFSSKGKENV</sequence>
<protein>
    <submittedName>
        <fullName evidence="7">YhgE/Pip domain-containing protein</fullName>
    </submittedName>
</protein>
<comment type="caution">
    <text evidence="7">The sequence shown here is derived from an EMBL/GenBank/DDBJ whole genome shotgun (WGS) entry which is preliminary data.</text>
</comment>
<dbReference type="InterPro" id="IPR013525">
    <property type="entry name" value="ABC2_TM"/>
</dbReference>
<dbReference type="InterPro" id="IPR051328">
    <property type="entry name" value="T7SS_ABC-Transporter"/>
</dbReference>
<dbReference type="PANTHER" id="PTHR43077">
    <property type="entry name" value="TRANSPORT PERMEASE YVFS-RELATED"/>
    <property type="match status" value="1"/>
</dbReference>
<organism evidence="7 8">
    <name type="scientific">Peribacillus saganii</name>
    <dbReference type="NCBI Taxonomy" id="2303992"/>
    <lineage>
        <taxon>Bacteria</taxon>
        <taxon>Bacillati</taxon>
        <taxon>Bacillota</taxon>
        <taxon>Bacilli</taxon>
        <taxon>Bacillales</taxon>
        <taxon>Bacillaceae</taxon>
        <taxon>Peribacillus</taxon>
    </lineage>
</organism>
<dbReference type="InterPro" id="IPR017501">
    <property type="entry name" value="Phage_infect_YhgE_C"/>
</dbReference>
<evidence type="ECO:0000256" key="5">
    <source>
        <dbReference type="SAM" id="Phobius"/>
    </source>
</evidence>
<evidence type="ECO:0000256" key="2">
    <source>
        <dbReference type="ARBA" id="ARBA00022692"/>
    </source>
</evidence>
<feature type="transmembrane region" description="Helical" evidence="5">
    <location>
        <begin position="642"/>
        <end position="661"/>
    </location>
</feature>
<accession>A0A372LD15</accession>
<dbReference type="EMBL" id="QVTE01000065">
    <property type="protein sequence ID" value="RFU63558.1"/>
    <property type="molecule type" value="Genomic_DNA"/>
</dbReference>
<feature type="transmembrane region" description="Helical" evidence="5">
    <location>
        <begin position="611"/>
        <end position="633"/>
    </location>
</feature>
<dbReference type="InterPro" id="IPR023908">
    <property type="entry name" value="xxxLxxG_rpt"/>
</dbReference>
<keyword evidence="2 5" id="KW-0812">Transmembrane</keyword>
<dbReference type="GO" id="GO:0140359">
    <property type="term" value="F:ABC-type transporter activity"/>
    <property type="evidence" value="ECO:0007669"/>
    <property type="project" value="InterPro"/>
</dbReference>
<evidence type="ECO:0000256" key="4">
    <source>
        <dbReference type="ARBA" id="ARBA00023136"/>
    </source>
</evidence>
<evidence type="ECO:0000256" key="3">
    <source>
        <dbReference type="ARBA" id="ARBA00022989"/>
    </source>
</evidence>
<feature type="domain" description="ABC-2 type transporter transmembrane" evidence="6">
    <location>
        <begin position="25"/>
        <end position="176"/>
    </location>
</feature>
<evidence type="ECO:0000256" key="1">
    <source>
        <dbReference type="ARBA" id="ARBA00004141"/>
    </source>
</evidence>
<evidence type="ECO:0000313" key="8">
    <source>
        <dbReference type="Proteomes" id="UP000264541"/>
    </source>
</evidence>
<dbReference type="GO" id="GO:0016020">
    <property type="term" value="C:membrane"/>
    <property type="evidence" value="ECO:0007669"/>
    <property type="project" value="UniProtKB-SubCell"/>
</dbReference>
<feature type="transmembrane region" description="Helical" evidence="5">
    <location>
        <begin position="582"/>
        <end position="605"/>
    </location>
</feature>
<dbReference type="Gene3D" id="3.40.1710.10">
    <property type="entry name" value="abc type-2 transporter like domain"/>
    <property type="match status" value="1"/>
</dbReference>
<keyword evidence="8" id="KW-1185">Reference proteome</keyword>
<dbReference type="NCBIfam" id="TIGR03061">
    <property type="entry name" value="pip_yhgE_Nterm"/>
    <property type="match status" value="1"/>
</dbReference>
<dbReference type="InterPro" id="IPR017500">
    <property type="entry name" value="Phage_infect_YhgE_N"/>
</dbReference>
<evidence type="ECO:0000259" key="6">
    <source>
        <dbReference type="Pfam" id="PF12698"/>
    </source>
</evidence>
<keyword evidence="4 5" id="KW-0472">Membrane</keyword>
<dbReference type="Proteomes" id="UP000264541">
    <property type="component" value="Unassembled WGS sequence"/>
</dbReference>
<feature type="domain" description="ABC-2 type transporter transmembrane" evidence="6">
    <location>
        <begin position="523"/>
        <end position="713"/>
    </location>
</feature>
<dbReference type="PANTHER" id="PTHR43077:SF5">
    <property type="entry name" value="PHAGE INFECTION PROTEIN"/>
    <property type="match status" value="1"/>
</dbReference>
<gene>
    <name evidence="7" type="ORF">D0469_19715</name>
</gene>